<dbReference type="Proteomes" id="UP000199647">
    <property type="component" value="Unassembled WGS sequence"/>
</dbReference>
<organism evidence="6 7">
    <name type="scientific">Faunimonas pinastri</name>
    <dbReference type="NCBI Taxonomy" id="1855383"/>
    <lineage>
        <taxon>Bacteria</taxon>
        <taxon>Pseudomonadati</taxon>
        <taxon>Pseudomonadota</taxon>
        <taxon>Alphaproteobacteria</taxon>
        <taxon>Hyphomicrobiales</taxon>
        <taxon>Afifellaceae</taxon>
        <taxon>Faunimonas</taxon>
    </lineage>
</organism>
<evidence type="ECO:0000313" key="6">
    <source>
        <dbReference type="EMBL" id="SEQ21789.1"/>
    </source>
</evidence>
<feature type="region of interest" description="Disordered" evidence="4">
    <location>
        <begin position="1"/>
        <end position="29"/>
    </location>
</feature>
<dbReference type="InterPro" id="IPR036388">
    <property type="entry name" value="WH-like_DNA-bd_sf"/>
</dbReference>
<dbReference type="Gene3D" id="1.20.120.530">
    <property type="entry name" value="GntR ligand-binding domain-like"/>
    <property type="match status" value="1"/>
</dbReference>
<keyword evidence="2" id="KW-0238">DNA-binding</keyword>
<keyword evidence="1" id="KW-0805">Transcription regulation</keyword>
<dbReference type="RefSeq" id="WP_092495864.1">
    <property type="nucleotide sequence ID" value="NZ_FOFG01000003.1"/>
</dbReference>
<dbReference type="InterPro" id="IPR000524">
    <property type="entry name" value="Tscrpt_reg_HTH_GntR"/>
</dbReference>
<evidence type="ECO:0000313" key="7">
    <source>
        <dbReference type="Proteomes" id="UP000199647"/>
    </source>
</evidence>
<accession>A0A1H9E7Z8</accession>
<dbReference type="GO" id="GO:0003677">
    <property type="term" value="F:DNA binding"/>
    <property type="evidence" value="ECO:0007669"/>
    <property type="project" value="UniProtKB-KW"/>
</dbReference>
<evidence type="ECO:0000256" key="2">
    <source>
        <dbReference type="ARBA" id="ARBA00023125"/>
    </source>
</evidence>
<dbReference type="OrthoDB" id="8155773at2"/>
<evidence type="ECO:0000256" key="3">
    <source>
        <dbReference type="ARBA" id="ARBA00023163"/>
    </source>
</evidence>
<gene>
    <name evidence="6" type="ORF">SAMN05216548_10393</name>
</gene>
<dbReference type="EMBL" id="FOFG01000003">
    <property type="protein sequence ID" value="SEQ21789.1"/>
    <property type="molecule type" value="Genomic_DNA"/>
</dbReference>
<evidence type="ECO:0000256" key="4">
    <source>
        <dbReference type="SAM" id="MobiDB-lite"/>
    </source>
</evidence>
<feature type="domain" description="HTH gntR-type" evidence="5">
    <location>
        <begin position="29"/>
        <end position="96"/>
    </location>
</feature>
<dbReference type="Gene3D" id="1.10.10.10">
    <property type="entry name" value="Winged helix-like DNA-binding domain superfamily/Winged helix DNA-binding domain"/>
    <property type="match status" value="1"/>
</dbReference>
<keyword evidence="3" id="KW-0804">Transcription</keyword>
<reference evidence="6 7" key="1">
    <citation type="submission" date="2016-10" db="EMBL/GenBank/DDBJ databases">
        <authorList>
            <person name="de Groot N.N."/>
        </authorList>
    </citation>
    <scope>NUCLEOTIDE SEQUENCE [LARGE SCALE GENOMIC DNA]</scope>
    <source>
        <strain evidence="6 7">A52C2</strain>
    </source>
</reference>
<dbReference type="PANTHER" id="PTHR43537:SF45">
    <property type="entry name" value="GNTR FAMILY REGULATORY PROTEIN"/>
    <property type="match status" value="1"/>
</dbReference>
<dbReference type="SMART" id="SM00345">
    <property type="entry name" value="HTH_GNTR"/>
    <property type="match status" value="1"/>
</dbReference>
<dbReference type="Pfam" id="PF00392">
    <property type="entry name" value="GntR"/>
    <property type="match status" value="1"/>
</dbReference>
<dbReference type="SUPFAM" id="SSF48008">
    <property type="entry name" value="GntR ligand-binding domain-like"/>
    <property type="match status" value="1"/>
</dbReference>
<dbReference type="AlphaFoldDB" id="A0A1H9E7Z8"/>
<dbReference type="GO" id="GO:0003700">
    <property type="term" value="F:DNA-binding transcription factor activity"/>
    <property type="evidence" value="ECO:0007669"/>
    <property type="project" value="InterPro"/>
</dbReference>
<dbReference type="SMART" id="SM00895">
    <property type="entry name" value="FCD"/>
    <property type="match status" value="1"/>
</dbReference>
<dbReference type="PANTHER" id="PTHR43537">
    <property type="entry name" value="TRANSCRIPTIONAL REGULATOR, GNTR FAMILY"/>
    <property type="match status" value="1"/>
</dbReference>
<keyword evidence="7" id="KW-1185">Reference proteome</keyword>
<dbReference type="InterPro" id="IPR036390">
    <property type="entry name" value="WH_DNA-bd_sf"/>
</dbReference>
<dbReference type="CDD" id="cd07377">
    <property type="entry name" value="WHTH_GntR"/>
    <property type="match status" value="1"/>
</dbReference>
<dbReference type="PRINTS" id="PR00035">
    <property type="entry name" value="HTHGNTR"/>
</dbReference>
<dbReference type="STRING" id="1855383.SAMN05216548_10393"/>
<evidence type="ECO:0000256" key="1">
    <source>
        <dbReference type="ARBA" id="ARBA00023015"/>
    </source>
</evidence>
<name>A0A1H9E7Z8_9HYPH</name>
<evidence type="ECO:0000259" key="5">
    <source>
        <dbReference type="PROSITE" id="PS50949"/>
    </source>
</evidence>
<dbReference type="SUPFAM" id="SSF46785">
    <property type="entry name" value="Winged helix' DNA-binding domain"/>
    <property type="match status" value="1"/>
</dbReference>
<protein>
    <submittedName>
        <fullName evidence="6">Transcriptional regulator, GntR family</fullName>
    </submittedName>
</protein>
<dbReference type="Pfam" id="PF07729">
    <property type="entry name" value="FCD"/>
    <property type="match status" value="1"/>
</dbReference>
<sequence length="247" mass="28226">MSREPSETVETQISRDTGEAAGPRKRKASSLTEQVYNRLRSEILTCEIEPGRELSEAELAERFQVSKTPVREALATLRSEGFVRTFPRRGYQVVPITFGDMNELFELRTIMEAGAAELACSRITDEEIAHLNALADVVYDRSEQPSLKRFIEANRDFHTEIARASGNERLHQQLVRTIDELERFFYLGARLRDVNSETTNDHHEIVEVLRSRDRDAARAIMIRHNEVTRQGLVQQIASSKRIGQMAL</sequence>
<proteinExistence type="predicted"/>
<dbReference type="InterPro" id="IPR008920">
    <property type="entry name" value="TF_FadR/GntR_C"/>
</dbReference>
<dbReference type="PROSITE" id="PS50949">
    <property type="entry name" value="HTH_GNTR"/>
    <property type="match status" value="1"/>
</dbReference>
<dbReference type="InterPro" id="IPR011711">
    <property type="entry name" value="GntR_C"/>
</dbReference>